<reference evidence="2 3" key="1">
    <citation type="journal article" date="2020" name="Front. Microbiol.">
        <title>Single-cell genomics of novel Actinobacteria with the Wood-Ljungdahl pathway discovered in a serpentinizing system.</title>
        <authorList>
            <person name="Merino N."/>
            <person name="Kawai M."/>
            <person name="Boyd E.S."/>
            <person name="Colman D.R."/>
            <person name="McGlynn S.E."/>
            <person name="Nealson K.H."/>
            <person name="Kurokawa K."/>
            <person name="Hongoh Y."/>
        </authorList>
    </citation>
    <scope>NUCLEOTIDE SEQUENCE [LARGE SCALE GENOMIC DNA]</scope>
    <source>
        <strain evidence="2 3">S33</strain>
    </source>
</reference>
<evidence type="ECO:0000313" key="2">
    <source>
        <dbReference type="EMBL" id="GFP26869.1"/>
    </source>
</evidence>
<comment type="caution">
    <text evidence="2">The sequence shown here is derived from an EMBL/GenBank/DDBJ whole genome shotgun (WGS) entry which is preliminary data.</text>
</comment>
<proteinExistence type="predicted"/>
<dbReference type="Proteomes" id="UP000591948">
    <property type="component" value="Unassembled WGS sequence"/>
</dbReference>
<protein>
    <submittedName>
        <fullName evidence="2">Uncharacterized protein</fullName>
    </submittedName>
</protein>
<accession>A0A6V8P2T6</accession>
<dbReference type="AlphaFoldDB" id="A0A6V8P2T6"/>
<feature type="region of interest" description="Disordered" evidence="1">
    <location>
        <begin position="84"/>
        <end position="108"/>
    </location>
</feature>
<organism evidence="2 3">
    <name type="scientific">Candidatus Hakubella thermalkaliphila</name>
    <dbReference type="NCBI Taxonomy" id="2754717"/>
    <lineage>
        <taxon>Bacteria</taxon>
        <taxon>Bacillati</taxon>
        <taxon>Actinomycetota</taxon>
        <taxon>Actinomycetota incertae sedis</taxon>
        <taxon>Candidatus Hakubellales</taxon>
        <taxon>Candidatus Hakubellaceae</taxon>
        <taxon>Candidatus Hakubella</taxon>
    </lineage>
</organism>
<evidence type="ECO:0000256" key="1">
    <source>
        <dbReference type="SAM" id="MobiDB-lite"/>
    </source>
</evidence>
<name>A0A6V8P2T6_9ACTN</name>
<sequence>MKKRSLELKNERLGPLPLVNHFIERLGLLDLFDRFVPTEDPRCRLPYAKRLGGPPEIHPHGEGAHLPAGRGGEHLRARGLRALAAGGRKAGRRRHRQGAGPAFRRRPG</sequence>
<keyword evidence="3" id="KW-1185">Reference proteome</keyword>
<feature type="compositionally biased region" description="Basic residues" evidence="1">
    <location>
        <begin position="89"/>
        <end position="108"/>
    </location>
</feature>
<dbReference type="EMBL" id="BLRY01000007">
    <property type="protein sequence ID" value="GFP26869.1"/>
    <property type="molecule type" value="Genomic_DNA"/>
</dbReference>
<evidence type="ECO:0000313" key="3">
    <source>
        <dbReference type="Proteomes" id="UP000591948"/>
    </source>
</evidence>
<gene>
    <name evidence="2" type="ORF">HKBW3S33_00283</name>
</gene>